<comment type="catalytic activity">
    <reaction evidence="1 11">
        <text>5-(2-hydroxyethyl)-4-methylthiazole + ATP = 4-methyl-5-(2-phosphooxyethyl)-thiazole + ADP + H(+)</text>
        <dbReference type="Rhea" id="RHEA:24212"/>
        <dbReference type="ChEBI" id="CHEBI:15378"/>
        <dbReference type="ChEBI" id="CHEBI:17957"/>
        <dbReference type="ChEBI" id="CHEBI:30616"/>
        <dbReference type="ChEBI" id="CHEBI:58296"/>
        <dbReference type="ChEBI" id="CHEBI:456216"/>
        <dbReference type="EC" id="2.7.1.50"/>
    </reaction>
</comment>
<comment type="function">
    <text evidence="11">Catalyzes the phosphorylation of the hydroxyl group of 4-methyl-5-beta-hydroxyethylthiazole (THZ).</text>
</comment>
<dbReference type="PIRSF" id="PIRSF000513">
    <property type="entry name" value="Thz_kinase"/>
    <property type="match status" value="1"/>
</dbReference>
<evidence type="ECO:0000256" key="7">
    <source>
        <dbReference type="ARBA" id="ARBA00022777"/>
    </source>
</evidence>
<proteinExistence type="inferred from homology"/>
<evidence type="ECO:0000256" key="10">
    <source>
        <dbReference type="ARBA" id="ARBA00022977"/>
    </source>
</evidence>
<dbReference type="AlphaFoldDB" id="A0A1G8Q4B4"/>
<keyword evidence="8 11" id="KW-0067">ATP-binding</keyword>
<evidence type="ECO:0000256" key="2">
    <source>
        <dbReference type="ARBA" id="ARBA00001946"/>
    </source>
</evidence>
<dbReference type="SUPFAM" id="SSF53613">
    <property type="entry name" value="Ribokinase-like"/>
    <property type="match status" value="1"/>
</dbReference>
<sequence length="276" mass="30620">MNLRNHVEKLYAQKFEEKYPLVCFLTNYVTVLDLVDMCIHSGGSPVLTDEISEAHEMVEYSKSQAVVMNFGTINREYLDIMTLTGKTANRVHVPVILDPAAITASSFRKYAIEHLLKEVKVDILKGNLGEIKFILGYETKNKGIDSFEDENGAEKYCIELAEKLGAVVVMTGKTDIITDGKRMAKVSNGDAKLKKICGAGSSVAAIMATYSGLTKDYFLSATVGCAVMGVASEMAEERMKEREGIRTFKTYVHDAVSMMETKELMNRLNLVEVELD</sequence>
<dbReference type="CDD" id="cd01170">
    <property type="entry name" value="THZ_kinase"/>
    <property type="match status" value="1"/>
</dbReference>
<keyword evidence="10 11" id="KW-0784">Thiamine biosynthesis</keyword>
<gene>
    <name evidence="11" type="primary">thiM</name>
    <name evidence="12" type="ORF">SAMN05421804_10630</name>
</gene>
<name>A0A1G8Q4B4_9CLOT</name>
<dbReference type="GO" id="GO:0004417">
    <property type="term" value="F:hydroxyethylthiazole kinase activity"/>
    <property type="evidence" value="ECO:0007669"/>
    <property type="project" value="UniProtKB-UniRule"/>
</dbReference>
<keyword evidence="5 11" id="KW-0479">Metal-binding</keyword>
<dbReference type="PRINTS" id="PR01099">
    <property type="entry name" value="HYETHTZKNASE"/>
</dbReference>
<dbReference type="HAMAP" id="MF_00228">
    <property type="entry name" value="Thz_kinase"/>
    <property type="match status" value="1"/>
</dbReference>
<dbReference type="InterPro" id="IPR000417">
    <property type="entry name" value="Hyethyz_kinase"/>
</dbReference>
<keyword evidence="7 11" id="KW-0418">Kinase</keyword>
<feature type="binding site" evidence="11">
    <location>
        <position position="171"/>
    </location>
    <ligand>
        <name>ATP</name>
        <dbReference type="ChEBI" id="CHEBI:30616"/>
    </ligand>
</feature>
<comment type="similarity">
    <text evidence="11">Belongs to the Thz kinase family.</text>
</comment>
<keyword evidence="6 11" id="KW-0547">Nucleotide-binding</keyword>
<feature type="binding site" evidence="11">
    <location>
        <position position="125"/>
    </location>
    <ligand>
        <name>ATP</name>
        <dbReference type="ChEBI" id="CHEBI:30616"/>
    </ligand>
</feature>
<protein>
    <recommendedName>
        <fullName evidence="11">Hydroxyethylthiazole kinase</fullName>
        <ecNumber evidence="11">2.7.1.50</ecNumber>
    </recommendedName>
    <alternativeName>
        <fullName evidence="11">4-methyl-5-beta-hydroxyethylthiazole kinase</fullName>
        <shortName evidence="11">TH kinase</shortName>
        <shortName evidence="11">Thz kinase</shortName>
    </alternativeName>
</protein>
<accession>A0A1G8Q4B4</accession>
<comment type="cofactor">
    <cofactor evidence="2 11">
        <name>Mg(2+)</name>
        <dbReference type="ChEBI" id="CHEBI:18420"/>
    </cofactor>
</comment>
<dbReference type="UniPathway" id="UPA00060">
    <property type="reaction ID" value="UER00139"/>
</dbReference>
<evidence type="ECO:0000256" key="6">
    <source>
        <dbReference type="ARBA" id="ARBA00022741"/>
    </source>
</evidence>
<dbReference type="EC" id="2.7.1.50" evidence="11"/>
<dbReference type="GO" id="GO:0009229">
    <property type="term" value="P:thiamine diphosphate biosynthetic process"/>
    <property type="evidence" value="ECO:0007669"/>
    <property type="project" value="UniProtKB-UniRule"/>
</dbReference>
<dbReference type="InterPro" id="IPR029056">
    <property type="entry name" value="Ribokinase-like"/>
</dbReference>
<dbReference type="RefSeq" id="WP_031576855.1">
    <property type="nucleotide sequence ID" value="NZ_FNDZ01000006.1"/>
</dbReference>
<evidence type="ECO:0000256" key="3">
    <source>
        <dbReference type="ARBA" id="ARBA00004868"/>
    </source>
</evidence>
<reference evidence="12 13" key="1">
    <citation type="submission" date="2016-10" db="EMBL/GenBank/DDBJ databases">
        <authorList>
            <person name="de Groot N.N."/>
        </authorList>
    </citation>
    <scope>NUCLEOTIDE SEQUENCE [LARGE SCALE GENOMIC DNA]</scope>
    <source>
        <strain evidence="12 13">CGMCC 1.5058</strain>
    </source>
</reference>
<organism evidence="12 13">
    <name type="scientific">Proteiniclasticum ruminis</name>
    <dbReference type="NCBI Taxonomy" id="398199"/>
    <lineage>
        <taxon>Bacteria</taxon>
        <taxon>Bacillati</taxon>
        <taxon>Bacillota</taxon>
        <taxon>Clostridia</taxon>
        <taxon>Eubacteriales</taxon>
        <taxon>Clostridiaceae</taxon>
        <taxon>Proteiniclasticum</taxon>
    </lineage>
</organism>
<dbReference type="Gene3D" id="3.40.1190.20">
    <property type="match status" value="1"/>
</dbReference>
<dbReference type="Pfam" id="PF02110">
    <property type="entry name" value="HK"/>
    <property type="match status" value="1"/>
</dbReference>
<dbReference type="EMBL" id="FNDZ01000006">
    <property type="protein sequence ID" value="SDI99551.1"/>
    <property type="molecule type" value="Genomic_DNA"/>
</dbReference>
<evidence type="ECO:0000313" key="13">
    <source>
        <dbReference type="Proteomes" id="UP000183255"/>
    </source>
</evidence>
<evidence type="ECO:0000256" key="1">
    <source>
        <dbReference type="ARBA" id="ARBA00001771"/>
    </source>
</evidence>
<comment type="caution">
    <text evidence="11">Lacks conserved residue(s) required for the propagation of feature annotation.</text>
</comment>
<evidence type="ECO:0000256" key="4">
    <source>
        <dbReference type="ARBA" id="ARBA00022679"/>
    </source>
</evidence>
<comment type="pathway">
    <text evidence="3 11">Cofactor biosynthesis; thiamine diphosphate biosynthesis; 4-methyl-5-(2-phosphoethyl)-thiazole from 5-(2-hydroxyethyl)-4-methylthiazole: step 1/1.</text>
</comment>
<dbReference type="GO" id="GO:0000287">
    <property type="term" value="F:magnesium ion binding"/>
    <property type="evidence" value="ECO:0007669"/>
    <property type="project" value="UniProtKB-UniRule"/>
</dbReference>
<feature type="binding site" evidence="11">
    <location>
        <position position="198"/>
    </location>
    <ligand>
        <name>substrate</name>
    </ligand>
</feature>
<keyword evidence="9 11" id="KW-0460">Magnesium</keyword>
<evidence type="ECO:0000256" key="9">
    <source>
        <dbReference type="ARBA" id="ARBA00022842"/>
    </source>
</evidence>
<dbReference type="GO" id="GO:0005524">
    <property type="term" value="F:ATP binding"/>
    <property type="evidence" value="ECO:0007669"/>
    <property type="project" value="UniProtKB-UniRule"/>
</dbReference>
<dbReference type="Proteomes" id="UP000183255">
    <property type="component" value="Unassembled WGS sequence"/>
</dbReference>
<evidence type="ECO:0000256" key="8">
    <source>
        <dbReference type="ARBA" id="ARBA00022840"/>
    </source>
</evidence>
<evidence type="ECO:0000256" key="11">
    <source>
        <dbReference type="HAMAP-Rule" id="MF_00228"/>
    </source>
</evidence>
<keyword evidence="4 11" id="KW-0808">Transferase</keyword>
<dbReference type="NCBIfam" id="NF006830">
    <property type="entry name" value="PRK09355.1"/>
    <property type="match status" value="1"/>
</dbReference>
<dbReference type="GO" id="GO:0009228">
    <property type="term" value="P:thiamine biosynthetic process"/>
    <property type="evidence" value="ECO:0007669"/>
    <property type="project" value="UniProtKB-KW"/>
</dbReference>
<evidence type="ECO:0000313" key="12">
    <source>
        <dbReference type="EMBL" id="SDI99551.1"/>
    </source>
</evidence>
<evidence type="ECO:0000256" key="5">
    <source>
        <dbReference type="ARBA" id="ARBA00022723"/>
    </source>
</evidence>